<evidence type="ECO:0000256" key="1">
    <source>
        <dbReference type="ARBA" id="ARBA00022741"/>
    </source>
</evidence>
<evidence type="ECO:0000313" key="8">
    <source>
        <dbReference type="WBParaSite" id="nOo.2.0.1.t11938-RA"/>
    </source>
</evidence>
<dbReference type="PANTHER" id="PTHR43261:SF1">
    <property type="entry name" value="RIBOSOME-RELEASING FACTOR 2, MITOCHONDRIAL"/>
    <property type="match status" value="1"/>
</dbReference>
<dbReference type="PANTHER" id="PTHR43261">
    <property type="entry name" value="TRANSLATION ELONGATION FACTOR G-RELATED"/>
    <property type="match status" value="1"/>
</dbReference>
<dbReference type="InterPro" id="IPR020568">
    <property type="entry name" value="Ribosomal_Su5_D2-typ_SF"/>
</dbReference>
<dbReference type="STRING" id="42157.A0A182EUV4"/>
<name>A0A182EUV4_ONCOC</name>
<evidence type="ECO:0000259" key="5">
    <source>
        <dbReference type="SMART" id="SM00889"/>
    </source>
</evidence>
<dbReference type="Pfam" id="PF14492">
    <property type="entry name" value="EFG_III"/>
    <property type="match status" value="1"/>
</dbReference>
<evidence type="ECO:0000313" key="6">
    <source>
        <dbReference type="EMBL" id="VDM97543.1"/>
    </source>
</evidence>
<protein>
    <submittedName>
        <fullName evidence="8">EFG_IV domain-containing protein</fullName>
    </submittedName>
</protein>
<dbReference type="EMBL" id="UYRW01009177">
    <property type="protein sequence ID" value="VDM97543.1"/>
    <property type="molecule type" value="Genomic_DNA"/>
</dbReference>
<keyword evidence="3" id="KW-0342">GTP-binding</keyword>
<dbReference type="GO" id="GO:0032790">
    <property type="term" value="P:ribosome disassembly"/>
    <property type="evidence" value="ECO:0007669"/>
    <property type="project" value="TreeGrafter"/>
</dbReference>
<feature type="domain" description="Elongation factor EFG" evidence="4">
    <location>
        <begin position="183"/>
        <end position="273"/>
    </location>
</feature>
<dbReference type="SUPFAM" id="SSF54980">
    <property type="entry name" value="EF-G C-terminal domain-like"/>
    <property type="match status" value="2"/>
</dbReference>
<reference evidence="8" key="1">
    <citation type="submission" date="2016-06" db="UniProtKB">
        <authorList>
            <consortium name="WormBaseParasite"/>
        </authorList>
    </citation>
    <scope>IDENTIFICATION</scope>
</reference>
<evidence type="ECO:0000313" key="7">
    <source>
        <dbReference type="Proteomes" id="UP000271087"/>
    </source>
</evidence>
<organism evidence="8">
    <name type="scientific">Onchocerca ochengi</name>
    <name type="common">Filarial nematode worm</name>
    <dbReference type="NCBI Taxonomy" id="42157"/>
    <lineage>
        <taxon>Eukaryota</taxon>
        <taxon>Metazoa</taxon>
        <taxon>Ecdysozoa</taxon>
        <taxon>Nematoda</taxon>
        <taxon>Chromadorea</taxon>
        <taxon>Rhabditida</taxon>
        <taxon>Spirurina</taxon>
        <taxon>Spiruromorpha</taxon>
        <taxon>Filarioidea</taxon>
        <taxon>Onchocercidae</taxon>
        <taxon>Onchocerca</taxon>
    </lineage>
</organism>
<keyword evidence="2" id="KW-0648">Protein biosynthesis</keyword>
<dbReference type="WBParaSite" id="nOo.2.0.1.t11938-RA">
    <property type="protein sequence ID" value="nOo.2.0.1.t11938-RA"/>
    <property type="gene ID" value="nOo.2.0.1.g11938"/>
</dbReference>
<dbReference type="GO" id="GO:0005525">
    <property type="term" value="F:GTP binding"/>
    <property type="evidence" value="ECO:0007669"/>
    <property type="project" value="UniProtKB-KW"/>
</dbReference>
<dbReference type="SUPFAM" id="SSF54211">
    <property type="entry name" value="Ribosomal protein S5 domain 2-like"/>
    <property type="match status" value="1"/>
</dbReference>
<evidence type="ECO:0000256" key="3">
    <source>
        <dbReference type="ARBA" id="ARBA00023134"/>
    </source>
</evidence>
<dbReference type="Gene3D" id="3.30.70.240">
    <property type="match status" value="1"/>
</dbReference>
<dbReference type="Gene3D" id="3.30.230.10">
    <property type="match status" value="1"/>
</dbReference>
<keyword evidence="1" id="KW-0547">Nucleotide-binding</keyword>
<sequence>ALQELAIEDPSLQVRYDNELGQTIIGAMGELHIEVIKDRLQRDYGLNVFMGPLQVAYREVIDSEVTNTTVLNATFGDNELKHECRITFTIKPNRDSGKFKQIVVLLDDNNEYAGVGLYENWLNAINEGCTNALCTGPLAGFTVYDVAVILTDFVTSGKRLNPSVISAAASKCVTEALQKAGTHLLEPIMNIEVITTSKRYADMTLQEIYKRRGIVSESGLECIDDTYVVRCIMPLAELQGFSKNIRIITSGYASIHLETGGYQDVSEQRQKEIVNPIKFGYH</sequence>
<feature type="domain" description="Translation elongation factor EFG/EF2" evidence="5">
    <location>
        <begin position="54"/>
        <end position="181"/>
    </location>
</feature>
<proteinExistence type="predicted"/>
<gene>
    <name evidence="6" type="ORF">NOO_LOCUS11938</name>
</gene>
<keyword evidence="7" id="KW-1185">Reference proteome</keyword>
<dbReference type="GO" id="GO:0005739">
    <property type="term" value="C:mitochondrion"/>
    <property type="evidence" value="ECO:0007669"/>
    <property type="project" value="TreeGrafter"/>
</dbReference>
<dbReference type="GO" id="GO:0032543">
    <property type="term" value="P:mitochondrial translation"/>
    <property type="evidence" value="ECO:0007669"/>
    <property type="project" value="TreeGrafter"/>
</dbReference>
<dbReference type="InterPro" id="IPR000640">
    <property type="entry name" value="EFG_V-like"/>
</dbReference>
<dbReference type="InterPro" id="IPR035647">
    <property type="entry name" value="EFG_III/V"/>
</dbReference>
<evidence type="ECO:0000256" key="2">
    <source>
        <dbReference type="ARBA" id="ARBA00022917"/>
    </source>
</evidence>
<dbReference type="Pfam" id="PF03764">
    <property type="entry name" value="EFG_IV"/>
    <property type="match status" value="1"/>
</dbReference>
<dbReference type="Pfam" id="PF00679">
    <property type="entry name" value="EFG_C"/>
    <property type="match status" value="1"/>
</dbReference>
<dbReference type="OrthoDB" id="198619at2759"/>
<dbReference type="GO" id="GO:0003924">
    <property type="term" value="F:GTPase activity"/>
    <property type="evidence" value="ECO:0007669"/>
    <property type="project" value="TreeGrafter"/>
</dbReference>
<dbReference type="AlphaFoldDB" id="A0A182EUV4"/>
<dbReference type="Proteomes" id="UP000271087">
    <property type="component" value="Unassembled WGS sequence"/>
</dbReference>
<dbReference type="InterPro" id="IPR014721">
    <property type="entry name" value="Ribsml_uS5_D2-typ_fold_subgr"/>
</dbReference>
<dbReference type="Gene3D" id="3.30.70.870">
    <property type="entry name" value="Elongation Factor G (Translational Gtpase), domain 3"/>
    <property type="match status" value="1"/>
</dbReference>
<accession>A0A182EUV4</accession>
<dbReference type="InterPro" id="IPR041095">
    <property type="entry name" value="EFG_II"/>
</dbReference>
<reference evidence="6 7" key="2">
    <citation type="submission" date="2018-08" db="EMBL/GenBank/DDBJ databases">
        <authorList>
            <person name="Laetsch R D."/>
            <person name="Stevens L."/>
            <person name="Kumar S."/>
            <person name="Blaxter L. M."/>
        </authorList>
    </citation>
    <scope>NUCLEOTIDE SEQUENCE [LARGE SCALE GENOMIC DNA]</scope>
</reference>
<evidence type="ECO:0000259" key="4">
    <source>
        <dbReference type="SMART" id="SM00838"/>
    </source>
</evidence>
<dbReference type="SMART" id="SM00889">
    <property type="entry name" value="EFG_IV"/>
    <property type="match status" value="1"/>
</dbReference>
<dbReference type="SMART" id="SM00838">
    <property type="entry name" value="EFG_C"/>
    <property type="match status" value="1"/>
</dbReference>
<dbReference type="InterPro" id="IPR005517">
    <property type="entry name" value="Transl_elong_EFG/EF2_IV"/>
</dbReference>